<evidence type="ECO:0000313" key="1">
    <source>
        <dbReference type="EMBL" id="PRQ49928.1"/>
    </source>
</evidence>
<sequence>MDESTQTKDLLDKHMKSEDADVLAMAKLMNEKFEKYCKIEDVNQILVLALV</sequence>
<evidence type="ECO:0000313" key="2">
    <source>
        <dbReference type="Proteomes" id="UP000238479"/>
    </source>
</evidence>
<comment type="caution">
    <text evidence="1">The sequence shown here is derived from an EMBL/GenBank/DDBJ whole genome shotgun (WGS) entry which is preliminary data.</text>
</comment>
<accession>A0A2P6RU16</accession>
<reference evidence="1 2" key="1">
    <citation type="journal article" date="2018" name="Nat. Genet.">
        <title>The Rosa genome provides new insights in the design of modern roses.</title>
        <authorList>
            <person name="Bendahmane M."/>
        </authorList>
    </citation>
    <scope>NUCLEOTIDE SEQUENCE [LARGE SCALE GENOMIC DNA]</scope>
    <source>
        <strain evidence="2">cv. Old Blush</strain>
    </source>
</reference>
<name>A0A2P6RU16_ROSCH</name>
<organism evidence="1 2">
    <name type="scientific">Rosa chinensis</name>
    <name type="common">China rose</name>
    <dbReference type="NCBI Taxonomy" id="74649"/>
    <lineage>
        <taxon>Eukaryota</taxon>
        <taxon>Viridiplantae</taxon>
        <taxon>Streptophyta</taxon>
        <taxon>Embryophyta</taxon>
        <taxon>Tracheophyta</taxon>
        <taxon>Spermatophyta</taxon>
        <taxon>Magnoliopsida</taxon>
        <taxon>eudicotyledons</taxon>
        <taxon>Gunneridae</taxon>
        <taxon>Pentapetalae</taxon>
        <taxon>rosids</taxon>
        <taxon>fabids</taxon>
        <taxon>Rosales</taxon>
        <taxon>Rosaceae</taxon>
        <taxon>Rosoideae</taxon>
        <taxon>Rosoideae incertae sedis</taxon>
        <taxon>Rosa</taxon>
    </lineage>
</organism>
<keyword evidence="2" id="KW-1185">Reference proteome</keyword>
<dbReference type="Proteomes" id="UP000238479">
    <property type="component" value="Chromosome 2"/>
</dbReference>
<gene>
    <name evidence="1" type="ORF">RchiOBHm_Chr2g0127401</name>
</gene>
<protein>
    <submittedName>
        <fullName evidence="1">Uncharacterized protein</fullName>
    </submittedName>
</protein>
<dbReference type="EMBL" id="PDCK01000040">
    <property type="protein sequence ID" value="PRQ49928.1"/>
    <property type="molecule type" value="Genomic_DNA"/>
</dbReference>
<dbReference type="Gramene" id="PRQ49928">
    <property type="protein sequence ID" value="PRQ49928"/>
    <property type="gene ID" value="RchiOBHm_Chr2g0127401"/>
</dbReference>
<dbReference type="AlphaFoldDB" id="A0A2P6RU16"/>
<proteinExistence type="predicted"/>